<dbReference type="InterPro" id="IPR002104">
    <property type="entry name" value="Integrase_catalytic"/>
</dbReference>
<evidence type="ECO:0000256" key="1">
    <source>
        <dbReference type="ARBA" id="ARBA00008857"/>
    </source>
</evidence>
<dbReference type="GO" id="GO:0015074">
    <property type="term" value="P:DNA integration"/>
    <property type="evidence" value="ECO:0007669"/>
    <property type="project" value="InterPro"/>
</dbReference>
<sequence length="357" mass="41716">MPIKKRDTSWEVTVNYTRRGKYLKKRKSGFRTKADATRYEAKLINELKSLNAPDNEKHTMQFVDYYDEWFAVYSKTGIRERTIKTHLRARELVHQYLSGYTLGEVSRTVLQTMVNDLSQSLKSSTVNLYFSKICIPLRDAFRDGYIVRDPTYGIKIPKDTDTEEERIRYLNMDDMNTLLGFIEGNKLTAPRFAIYIALKSGLRVGEIGGLTLKDIDTKNKTLTVNKQRTADRPFRIVPTKTKKSNRTIAMPDSFFIQLKRYLKDNPRPDERFLGNKLKYETCNYQLKTTLPKLDIDTSISMHDLRHTHASYLFNKGASLQYVSERLGHANTRQTEQTYIHLFKETREAEARRAMEFL</sequence>
<dbReference type="Pfam" id="PF00589">
    <property type="entry name" value="Phage_integrase"/>
    <property type="match status" value="1"/>
</dbReference>
<dbReference type="Pfam" id="PF13102">
    <property type="entry name" value="Phage_int_SAM_5"/>
    <property type="match status" value="1"/>
</dbReference>
<dbReference type="SUPFAM" id="SSF56349">
    <property type="entry name" value="DNA breaking-rejoining enzymes"/>
    <property type="match status" value="1"/>
</dbReference>
<dbReference type="Gene3D" id="1.10.150.130">
    <property type="match status" value="1"/>
</dbReference>
<accession>A0A088GG83</accession>
<keyword evidence="6" id="KW-1185">Reference proteome</keyword>
<name>A0A088GG83_9LACO</name>
<dbReference type="InterPro" id="IPR028259">
    <property type="entry name" value="AP2-like_int_N"/>
</dbReference>
<dbReference type="PROSITE" id="PS51898">
    <property type="entry name" value="TYR_RECOMBINASE"/>
    <property type="match status" value="1"/>
</dbReference>
<evidence type="ECO:0000313" key="5">
    <source>
        <dbReference type="EMBL" id="AIM63118.1"/>
    </source>
</evidence>
<dbReference type="GO" id="GO:0003677">
    <property type="term" value="F:DNA binding"/>
    <property type="evidence" value="ECO:0007669"/>
    <property type="project" value="UniProtKB-KW"/>
</dbReference>
<dbReference type="PANTHER" id="PTHR30349:SF64">
    <property type="entry name" value="PROPHAGE INTEGRASE INTD-RELATED"/>
    <property type="match status" value="1"/>
</dbReference>
<proteinExistence type="inferred from homology"/>
<reference evidence="6" key="2">
    <citation type="submission" date="2014-08" db="EMBL/GenBank/DDBJ databases">
        <title>Complete genome of Weissella ceti strain WS74 isolated from diseased rainbow trout in Brazil.</title>
        <authorList>
            <person name="Figueiredo H.C.P."/>
            <person name="Leal C.A.G."/>
            <person name="Pereira F.L."/>
            <person name="Soares S.C."/>
            <person name="Dorella F.A."/>
            <person name="Carvalho A.F."/>
            <person name="Azevedo V.A.C."/>
        </authorList>
    </citation>
    <scope>NUCLEOTIDE SEQUENCE [LARGE SCALE GENOMIC DNA]</scope>
    <source>
        <strain evidence="6">WS74</strain>
    </source>
</reference>
<evidence type="ECO:0000256" key="3">
    <source>
        <dbReference type="ARBA" id="ARBA00023172"/>
    </source>
</evidence>
<dbReference type="InterPro" id="IPR010998">
    <property type="entry name" value="Integrase_recombinase_N"/>
</dbReference>
<dbReference type="Pfam" id="PF14657">
    <property type="entry name" value="Arm-DNA-bind_4"/>
    <property type="match status" value="1"/>
</dbReference>
<dbReference type="InterPro" id="IPR011010">
    <property type="entry name" value="DNA_brk_join_enz"/>
</dbReference>
<dbReference type="Gene3D" id="1.10.443.10">
    <property type="entry name" value="Intergrase catalytic core"/>
    <property type="match status" value="1"/>
</dbReference>
<dbReference type="PANTHER" id="PTHR30349">
    <property type="entry name" value="PHAGE INTEGRASE-RELATED"/>
    <property type="match status" value="1"/>
</dbReference>
<organism evidence="5 6">
    <name type="scientific">Weissella ceti</name>
    <dbReference type="NCBI Taxonomy" id="759620"/>
    <lineage>
        <taxon>Bacteria</taxon>
        <taxon>Bacillati</taxon>
        <taxon>Bacillota</taxon>
        <taxon>Bacilli</taxon>
        <taxon>Lactobacillales</taxon>
        <taxon>Lactobacillaceae</taxon>
        <taxon>Weissella</taxon>
    </lineage>
</organism>
<evidence type="ECO:0000313" key="6">
    <source>
        <dbReference type="Proteomes" id="UP000029079"/>
    </source>
</evidence>
<gene>
    <name evidence="5" type="ORF">WS74_0866</name>
</gene>
<dbReference type="Proteomes" id="UP000029079">
    <property type="component" value="Chromosome"/>
</dbReference>
<evidence type="ECO:0000259" key="4">
    <source>
        <dbReference type="PROSITE" id="PS51898"/>
    </source>
</evidence>
<dbReference type="KEGG" id="wct:WS74_0866"/>
<reference evidence="5 6" key="1">
    <citation type="journal article" date="2014" name="Genome Announc.">
        <title>Complete Genome Sequences of Fish Pathogenic Weissella ceti Strains WS74 and WS105.</title>
        <authorList>
            <person name="Figueiredo H.C."/>
            <person name="Leal C.A."/>
            <person name="Dorella F.A."/>
            <person name="Carvalho A.F."/>
            <person name="Soares S.C."/>
            <person name="Pereira F.L."/>
            <person name="Azevedo V.A."/>
        </authorList>
    </citation>
    <scope>NUCLEOTIDE SEQUENCE [LARGE SCALE GENOMIC DNA]</scope>
    <source>
        <strain evidence="5 6">WS74</strain>
    </source>
</reference>
<comment type="similarity">
    <text evidence="1">Belongs to the 'phage' integrase family.</text>
</comment>
<feature type="domain" description="Tyr recombinase" evidence="4">
    <location>
        <begin position="165"/>
        <end position="351"/>
    </location>
</feature>
<dbReference type="InterPro" id="IPR025269">
    <property type="entry name" value="SAM-like_dom"/>
</dbReference>
<dbReference type="CDD" id="cd01189">
    <property type="entry name" value="INT_ICEBs1_C_like"/>
    <property type="match status" value="1"/>
</dbReference>
<evidence type="ECO:0000256" key="2">
    <source>
        <dbReference type="ARBA" id="ARBA00023125"/>
    </source>
</evidence>
<dbReference type="GO" id="GO:0006310">
    <property type="term" value="P:DNA recombination"/>
    <property type="evidence" value="ECO:0007669"/>
    <property type="project" value="UniProtKB-KW"/>
</dbReference>
<dbReference type="EMBL" id="CP009223">
    <property type="protein sequence ID" value="AIM63118.1"/>
    <property type="molecule type" value="Genomic_DNA"/>
</dbReference>
<dbReference type="InterPro" id="IPR050090">
    <property type="entry name" value="Tyrosine_recombinase_XerCD"/>
</dbReference>
<keyword evidence="2" id="KW-0238">DNA-binding</keyword>
<dbReference type="InterPro" id="IPR013762">
    <property type="entry name" value="Integrase-like_cat_sf"/>
</dbReference>
<dbReference type="AlphaFoldDB" id="A0A088GG83"/>
<protein>
    <submittedName>
        <fullName evidence="5">Integrase</fullName>
    </submittedName>
</protein>
<keyword evidence="3" id="KW-0233">DNA recombination</keyword>
<dbReference type="RefSeq" id="WP_038536339.1">
    <property type="nucleotide sequence ID" value="NZ_CP009223.1"/>
</dbReference>